<evidence type="ECO:0000313" key="2">
    <source>
        <dbReference type="EMBL" id="SUQ37521.1"/>
    </source>
</evidence>
<feature type="transmembrane region" description="Helical" evidence="1">
    <location>
        <begin position="6"/>
        <end position="25"/>
    </location>
</feature>
<reference evidence="2 3" key="1">
    <citation type="submission" date="2018-06" db="EMBL/GenBank/DDBJ databases">
        <authorList>
            <consortium name="Pathogen Informatics"/>
            <person name="Doyle S."/>
        </authorList>
    </citation>
    <scope>NUCLEOTIDE SEQUENCE [LARGE SCALE GENOMIC DNA]</scope>
    <source>
        <strain evidence="2 3">NCTC10476</strain>
    </source>
</reference>
<protein>
    <submittedName>
        <fullName evidence="2">Uncharacterized protein</fullName>
    </submittedName>
</protein>
<evidence type="ECO:0000256" key="1">
    <source>
        <dbReference type="SAM" id="Phobius"/>
    </source>
</evidence>
<dbReference type="EMBL" id="UHJG01000003">
    <property type="protein sequence ID" value="SUQ37521.1"/>
    <property type="molecule type" value="Genomic_DNA"/>
</dbReference>
<organism evidence="2 3">
    <name type="scientific">Yersinia ruckeri</name>
    <dbReference type="NCBI Taxonomy" id="29486"/>
    <lineage>
        <taxon>Bacteria</taxon>
        <taxon>Pseudomonadati</taxon>
        <taxon>Pseudomonadota</taxon>
        <taxon>Gammaproteobacteria</taxon>
        <taxon>Enterobacterales</taxon>
        <taxon>Yersiniaceae</taxon>
        <taxon>Yersinia</taxon>
    </lineage>
</organism>
<keyword evidence="1" id="KW-1133">Transmembrane helix</keyword>
<accession>A0A380S9A3</accession>
<dbReference type="RefSeq" id="WP_038251884.1">
    <property type="nucleotide sequence ID" value="NZ_CCYO01000001.1"/>
</dbReference>
<proteinExistence type="predicted"/>
<dbReference type="OrthoDB" id="230425at91347"/>
<keyword evidence="1" id="KW-0812">Transmembrane</keyword>
<keyword evidence="3" id="KW-1185">Reference proteome</keyword>
<dbReference type="AlphaFoldDB" id="A0A380S9A3"/>
<keyword evidence="1" id="KW-0472">Membrane</keyword>
<dbReference type="Proteomes" id="UP000255169">
    <property type="component" value="Unassembled WGS sequence"/>
</dbReference>
<name>A0A380S9A3_YERRU</name>
<evidence type="ECO:0000313" key="3">
    <source>
        <dbReference type="Proteomes" id="UP000255169"/>
    </source>
</evidence>
<gene>
    <name evidence="2" type="ORF">NCTC10476_03651</name>
</gene>
<dbReference type="GeneID" id="66881309"/>
<sequence>MDSLLAILGGVGLGAILKSIVDYFLNKKSGRNKTQYAETCDAYIGILLALHKISVIKNHETSKDFGLAHMKVKLFGSDKVASLISEAVYTDDEARKNEILEKDMIDAMKYDLRSKRT</sequence>